<gene>
    <name evidence="2" type="ORF">LSH36_697g00032</name>
</gene>
<reference evidence="2" key="1">
    <citation type="journal article" date="2023" name="Mol. Biol. Evol.">
        <title>Third-Generation Sequencing Reveals the Adaptive Role of the Epigenome in Three Deep-Sea Polychaetes.</title>
        <authorList>
            <person name="Perez M."/>
            <person name="Aroh O."/>
            <person name="Sun Y."/>
            <person name="Lan Y."/>
            <person name="Juniper S.K."/>
            <person name="Young C.R."/>
            <person name="Angers B."/>
            <person name="Qian P.Y."/>
        </authorList>
    </citation>
    <scope>NUCLEOTIDE SEQUENCE</scope>
    <source>
        <strain evidence="2">P08H-3</strain>
    </source>
</reference>
<accession>A0AAD9MTT1</accession>
<dbReference type="SUPFAM" id="SSF56672">
    <property type="entry name" value="DNA/RNA polymerases"/>
    <property type="match status" value="1"/>
</dbReference>
<dbReference type="AlphaFoldDB" id="A0AAD9MTT1"/>
<evidence type="ECO:0000313" key="2">
    <source>
        <dbReference type="EMBL" id="KAK2145165.1"/>
    </source>
</evidence>
<name>A0AAD9MTT1_9ANNE</name>
<dbReference type="InterPro" id="IPR043502">
    <property type="entry name" value="DNA/RNA_pol_sf"/>
</dbReference>
<dbReference type="PANTHER" id="PTHR37984">
    <property type="entry name" value="PROTEIN CBG26694"/>
    <property type="match status" value="1"/>
</dbReference>
<feature type="domain" description="Reverse transcriptase" evidence="1">
    <location>
        <begin position="126"/>
        <end position="175"/>
    </location>
</feature>
<keyword evidence="3" id="KW-1185">Reference proteome</keyword>
<dbReference type="EMBL" id="JAODUP010000697">
    <property type="protein sequence ID" value="KAK2145165.1"/>
    <property type="molecule type" value="Genomic_DNA"/>
</dbReference>
<dbReference type="InterPro" id="IPR050951">
    <property type="entry name" value="Retrovirus_Pol_polyprotein"/>
</dbReference>
<dbReference type="InterPro" id="IPR043128">
    <property type="entry name" value="Rev_trsase/Diguanyl_cyclase"/>
</dbReference>
<protein>
    <recommendedName>
        <fullName evidence="1">Reverse transcriptase domain-containing protein</fullName>
    </recommendedName>
</protein>
<dbReference type="InterPro" id="IPR000477">
    <property type="entry name" value="RT_dom"/>
</dbReference>
<organism evidence="2 3">
    <name type="scientific">Paralvinella palmiformis</name>
    <dbReference type="NCBI Taxonomy" id="53620"/>
    <lineage>
        <taxon>Eukaryota</taxon>
        <taxon>Metazoa</taxon>
        <taxon>Spiralia</taxon>
        <taxon>Lophotrochozoa</taxon>
        <taxon>Annelida</taxon>
        <taxon>Polychaeta</taxon>
        <taxon>Sedentaria</taxon>
        <taxon>Canalipalpata</taxon>
        <taxon>Terebellida</taxon>
        <taxon>Terebelliformia</taxon>
        <taxon>Alvinellidae</taxon>
        <taxon>Paralvinella</taxon>
    </lineage>
</organism>
<sequence length="311" mass="35451">MFDVTGPRPYPIITHIEIDSKALLMEVDTGAMLSVISEKTEDQNVRRSKPPKTDLGHIPDMFEDSHQAVKTEVAKIYVSDNAVPKYYKCWTLPYVMRDMVNKELDRLGLGRTCCSGDESGQKQPWTDDILVTGLTEEEHFQKIELVLERLAQAGFRLKASKCSFVSEVEYLGHRIDAEGSHSSGTTLSAINKAPTPTDITELRYYLGMVNHYGRFLPNLATVLVPMHQLLRKDAKWYWRKAQQEGFDRTKEMLNSPLVVTHFDLSKVLILTRDFSPDGLNKFHQYLWGRKFTIVTDNKPLLGLFGETKVVP</sequence>
<comment type="caution">
    <text evidence="2">The sequence shown here is derived from an EMBL/GenBank/DDBJ whole genome shotgun (WGS) entry which is preliminary data.</text>
</comment>
<dbReference type="Pfam" id="PF00078">
    <property type="entry name" value="RVT_1"/>
    <property type="match status" value="1"/>
</dbReference>
<dbReference type="PANTHER" id="PTHR37984:SF13">
    <property type="entry name" value="RIBONUCLEASE H"/>
    <property type="match status" value="1"/>
</dbReference>
<dbReference type="Gene3D" id="3.30.70.270">
    <property type="match status" value="2"/>
</dbReference>
<evidence type="ECO:0000313" key="3">
    <source>
        <dbReference type="Proteomes" id="UP001208570"/>
    </source>
</evidence>
<proteinExistence type="predicted"/>
<dbReference type="FunFam" id="3.30.70.270:FF:000020">
    <property type="entry name" value="Transposon Tf2-6 polyprotein-like Protein"/>
    <property type="match status" value="1"/>
</dbReference>
<dbReference type="Proteomes" id="UP001208570">
    <property type="component" value="Unassembled WGS sequence"/>
</dbReference>
<evidence type="ECO:0000259" key="1">
    <source>
        <dbReference type="Pfam" id="PF00078"/>
    </source>
</evidence>